<organism evidence="3 4">
    <name type="scientific">Nakaseomyces bracarensis</name>
    <dbReference type="NCBI Taxonomy" id="273131"/>
    <lineage>
        <taxon>Eukaryota</taxon>
        <taxon>Fungi</taxon>
        <taxon>Dikarya</taxon>
        <taxon>Ascomycota</taxon>
        <taxon>Saccharomycotina</taxon>
        <taxon>Saccharomycetes</taxon>
        <taxon>Saccharomycetales</taxon>
        <taxon>Saccharomycetaceae</taxon>
        <taxon>Nakaseomyces</taxon>
    </lineage>
</organism>
<feature type="compositionally biased region" description="Low complexity" evidence="1">
    <location>
        <begin position="1"/>
        <end position="15"/>
    </location>
</feature>
<dbReference type="EMBL" id="JBEVYD010000005">
    <property type="protein sequence ID" value="KAL3232507.1"/>
    <property type="molecule type" value="Genomic_DNA"/>
</dbReference>
<evidence type="ECO:0000313" key="3">
    <source>
        <dbReference type="EMBL" id="KAL3232507.1"/>
    </source>
</evidence>
<sequence length="602" mass="66973">MPNTSSHSNSNSTGTYDDHSYLLEDSTESPNQPLFIEVPSTGSLSDTGGYAVMINDSALLSSAEHSDSDKNISILPLSSQDLTTAANNIESNTAPTEVIINNPEDDFLTILEDTIEFRAQDQLEPLPIELLVTQQEVLNEDENGYISHEGEEYHHGMKQQKYPSEENQEEFDDFEDTAGGEQINALETKILGEPVLIESKKSDESYSFEKSDIGVSRSSSIGTVATNMLVNKGCDDNKSEVGPLEESPEGNSATIKNNTLFLKGSEISICSPELIQSPLPPRSPENVKRPSISLTIEDSVRMLQEEFKSPEMPKIITTPLPKQAAQFQMPTPPQTAVHSPERSPRNSQDRAQMEEAELLNHMRDSQFLWSGLFKVDSISSSDSSSINSVIREESETHSPSTASSVVSERRSLIGSGYGTIGKQQIAPKVYSPIQVIRNSQQKELTDNNNSTTNLLSKDNLYSHGKNRPYDEERLLEAVNNSEYNNLYLPIQYADIFSMRSSESNGKSFSDVYSPWRILILIIICILVPPFFFWIGLGKNCGISDFRLMKIVMSRKNRDFLYQGFIWDVDMRWLRSTCLLFGIIELLAAFTGIAVGLGVGLTR</sequence>
<feature type="region of interest" description="Disordered" evidence="1">
    <location>
        <begin position="1"/>
        <end position="34"/>
    </location>
</feature>
<evidence type="ECO:0000256" key="1">
    <source>
        <dbReference type="SAM" id="MobiDB-lite"/>
    </source>
</evidence>
<feature type="compositionally biased region" description="Polar residues" evidence="1">
    <location>
        <begin position="325"/>
        <end position="337"/>
    </location>
</feature>
<keyword evidence="4" id="KW-1185">Reference proteome</keyword>
<keyword evidence="2" id="KW-0472">Membrane</keyword>
<feature type="transmembrane region" description="Helical" evidence="2">
    <location>
        <begin position="577"/>
        <end position="600"/>
    </location>
</feature>
<reference evidence="3 4" key="1">
    <citation type="submission" date="2024-05" db="EMBL/GenBank/DDBJ databases">
        <title>Long read based assembly of the Candida bracarensis genome reveals expanded adhesin content.</title>
        <authorList>
            <person name="Marcet-Houben M."/>
            <person name="Ksiezopolska E."/>
            <person name="Gabaldon T."/>
        </authorList>
    </citation>
    <scope>NUCLEOTIDE SEQUENCE [LARGE SCALE GENOMIC DNA]</scope>
    <source>
        <strain evidence="3 4">CBM6</strain>
    </source>
</reference>
<comment type="caution">
    <text evidence="3">The sequence shown here is derived from an EMBL/GenBank/DDBJ whole genome shotgun (WGS) entry which is preliminary data.</text>
</comment>
<feature type="transmembrane region" description="Helical" evidence="2">
    <location>
        <begin position="515"/>
        <end position="536"/>
    </location>
</feature>
<dbReference type="Proteomes" id="UP001623330">
    <property type="component" value="Unassembled WGS sequence"/>
</dbReference>
<name>A0ABR4NUV5_9SACH</name>
<gene>
    <name evidence="3" type="ORF">RNJ44_04423</name>
</gene>
<evidence type="ECO:0000256" key="2">
    <source>
        <dbReference type="SAM" id="Phobius"/>
    </source>
</evidence>
<feature type="compositionally biased region" description="Basic and acidic residues" evidence="1">
    <location>
        <begin position="339"/>
        <end position="353"/>
    </location>
</feature>
<keyword evidence="2" id="KW-0812">Transmembrane</keyword>
<evidence type="ECO:0000313" key="4">
    <source>
        <dbReference type="Proteomes" id="UP001623330"/>
    </source>
</evidence>
<accession>A0ABR4NUV5</accession>
<protein>
    <submittedName>
        <fullName evidence="3">Bud site selection protein 9</fullName>
    </submittedName>
</protein>
<proteinExistence type="predicted"/>
<feature type="region of interest" description="Disordered" evidence="1">
    <location>
        <begin position="323"/>
        <end position="353"/>
    </location>
</feature>
<keyword evidence="2" id="KW-1133">Transmembrane helix</keyword>